<dbReference type="OrthoDB" id="3390084at2"/>
<dbReference type="EMBL" id="FOEF01000012">
    <property type="protein sequence ID" value="SEP48896.1"/>
    <property type="molecule type" value="Genomic_DNA"/>
</dbReference>
<evidence type="ECO:0000313" key="1">
    <source>
        <dbReference type="EMBL" id="SEP48896.1"/>
    </source>
</evidence>
<sequence length="128" mass="14004">MSNNPDSEDTMSFDLAVWFEPDSSPAPEAAEEKYARLCEEDFTGLVPSEHVAAFYQALTAKYPELTALAPEDFETCPWNGGLEVSPGHVLMPIAWPRAEEVGSVVRALAREHGLVCFDPQARAVHAAK</sequence>
<dbReference type="STRING" id="394193.SAMN04489732_112188"/>
<protein>
    <submittedName>
        <fullName evidence="1">Uncharacterized protein</fullName>
    </submittedName>
</protein>
<organism evidence="1 2">
    <name type="scientific">Amycolatopsis saalfeldensis</name>
    <dbReference type="NCBI Taxonomy" id="394193"/>
    <lineage>
        <taxon>Bacteria</taxon>
        <taxon>Bacillati</taxon>
        <taxon>Actinomycetota</taxon>
        <taxon>Actinomycetes</taxon>
        <taxon>Pseudonocardiales</taxon>
        <taxon>Pseudonocardiaceae</taxon>
        <taxon>Amycolatopsis</taxon>
    </lineage>
</organism>
<dbReference type="AlphaFoldDB" id="A0A1H8Y9Z5"/>
<name>A0A1H8Y9Z5_9PSEU</name>
<evidence type="ECO:0000313" key="2">
    <source>
        <dbReference type="Proteomes" id="UP000198582"/>
    </source>
</evidence>
<proteinExistence type="predicted"/>
<dbReference type="RefSeq" id="WP_091621085.1">
    <property type="nucleotide sequence ID" value="NZ_FOEF01000012.1"/>
</dbReference>
<gene>
    <name evidence="1" type="ORF">SAMN04489732_112188</name>
</gene>
<reference evidence="1 2" key="1">
    <citation type="submission" date="2016-10" db="EMBL/GenBank/DDBJ databases">
        <authorList>
            <person name="de Groot N.N."/>
        </authorList>
    </citation>
    <scope>NUCLEOTIDE SEQUENCE [LARGE SCALE GENOMIC DNA]</scope>
    <source>
        <strain evidence="1 2">DSM 44993</strain>
    </source>
</reference>
<accession>A0A1H8Y9Z5</accession>
<keyword evidence="2" id="KW-1185">Reference proteome</keyword>
<dbReference type="Proteomes" id="UP000198582">
    <property type="component" value="Unassembled WGS sequence"/>
</dbReference>